<dbReference type="SUPFAM" id="SSF81321">
    <property type="entry name" value="Family A G protein-coupled receptor-like"/>
    <property type="match status" value="1"/>
</dbReference>
<feature type="transmembrane region" description="Helical" evidence="1">
    <location>
        <begin position="1919"/>
        <end position="1942"/>
    </location>
</feature>
<feature type="transmembrane region" description="Helical" evidence="1">
    <location>
        <begin position="899"/>
        <end position="916"/>
    </location>
</feature>
<feature type="transmembrane region" description="Helical" evidence="1">
    <location>
        <begin position="1420"/>
        <end position="1441"/>
    </location>
</feature>
<feature type="transmembrane region" description="Helical" evidence="1">
    <location>
        <begin position="653"/>
        <end position="677"/>
    </location>
</feature>
<protein>
    <submittedName>
        <fullName evidence="3">7TM GPCR serpentine receptor class x (Srx) domain-containing protein</fullName>
    </submittedName>
</protein>
<feature type="transmembrane region" description="Helical" evidence="1">
    <location>
        <begin position="1189"/>
        <end position="1209"/>
    </location>
</feature>
<feature type="transmembrane region" description="Helical" evidence="1">
    <location>
        <begin position="1889"/>
        <end position="1907"/>
    </location>
</feature>
<feature type="transmembrane region" description="Helical" evidence="1">
    <location>
        <begin position="1025"/>
        <end position="1043"/>
    </location>
</feature>
<feature type="transmembrane region" description="Helical" evidence="1">
    <location>
        <begin position="1378"/>
        <end position="1400"/>
    </location>
</feature>
<keyword evidence="1" id="KW-0812">Transmembrane</keyword>
<feature type="transmembrane region" description="Helical" evidence="1">
    <location>
        <begin position="146"/>
        <end position="164"/>
    </location>
</feature>
<name>A0AAF5CZP5_STRER</name>
<evidence type="ECO:0000313" key="3">
    <source>
        <dbReference type="WBParaSite" id="TCONS_00004497.p1"/>
    </source>
</evidence>
<dbReference type="Proteomes" id="UP000035681">
    <property type="component" value="Unplaced"/>
</dbReference>
<feature type="transmembrane region" description="Helical" evidence="1">
    <location>
        <begin position="192"/>
        <end position="211"/>
    </location>
</feature>
<feature type="transmembrane region" description="Helical" evidence="1">
    <location>
        <begin position="1681"/>
        <end position="1705"/>
    </location>
</feature>
<feature type="transmembrane region" description="Helical" evidence="1">
    <location>
        <begin position="1749"/>
        <end position="1777"/>
    </location>
</feature>
<keyword evidence="1" id="KW-0472">Membrane</keyword>
<dbReference type="AlphaFoldDB" id="A0AAF5CZP5"/>
<feature type="transmembrane region" description="Helical" evidence="1">
    <location>
        <begin position="1304"/>
        <end position="1331"/>
    </location>
</feature>
<feature type="transmembrane region" description="Helical" evidence="1">
    <location>
        <begin position="452"/>
        <end position="470"/>
    </location>
</feature>
<feature type="transmembrane region" description="Helical" evidence="1">
    <location>
        <begin position="335"/>
        <end position="359"/>
    </location>
</feature>
<feature type="transmembrane region" description="Helical" evidence="1">
    <location>
        <begin position="820"/>
        <end position="840"/>
    </location>
</feature>
<reference evidence="3" key="1">
    <citation type="submission" date="2024-02" db="UniProtKB">
        <authorList>
            <consortium name="WormBaseParasite"/>
        </authorList>
    </citation>
    <scope>IDENTIFICATION</scope>
</reference>
<dbReference type="PANTHER" id="PTHR22718:SF11">
    <property type="entry name" value="7TM GPCR SERPENTINE RECEPTOR CLASS X (SRX) DOMAIN-CONTAINING PROTEIN"/>
    <property type="match status" value="1"/>
</dbReference>
<keyword evidence="1" id="KW-1133">Transmembrane helix</keyword>
<feature type="transmembrane region" description="Helical" evidence="1">
    <location>
        <begin position="1149"/>
        <end position="1169"/>
    </location>
</feature>
<feature type="transmembrane region" description="Helical" evidence="1">
    <location>
        <begin position="67"/>
        <end position="86"/>
    </location>
</feature>
<feature type="transmembrane region" description="Helical" evidence="1">
    <location>
        <begin position="1515"/>
        <end position="1533"/>
    </location>
</feature>
<feature type="transmembrane region" description="Helical" evidence="1">
    <location>
        <begin position="263"/>
        <end position="287"/>
    </location>
</feature>
<evidence type="ECO:0000256" key="1">
    <source>
        <dbReference type="SAM" id="Phobius"/>
    </source>
</evidence>
<feature type="transmembrane region" description="Helical" evidence="1">
    <location>
        <begin position="575"/>
        <end position="599"/>
    </location>
</feature>
<keyword evidence="2" id="KW-1185">Reference proteome</keyword>
<feature type="transmembrane region" description="Helical" evidence="1">
    <location>
        <begin position="1848"/>
        <end position="1868"/>
    </location>
</feature>
<evidence type="ECO:0000313" key="2">
    <source>
        <dbReference type="Proteomes" id="UP000035681"/>
    </source>
</evidence>
<dbReference type="PANTHER" id="PTHR22718">
    <property type="entry name" value="SERPENTINE RECEPTOR, CLASS X"/>
    <property type="match status" value="1"/>
</dbReference>
<organism evidence="2 3">
    <name type="scientific">Strongyloides stercoralis</name>
    <name type="common">Threadworm</name>
    <dbReference type="NCBI Taxonomy" id="6248"/>
    <lineage>
        <taxon>Eukaryota</taxon>
        <taxon>Metazoa</taxon>
        <taxon>Ecdysozoa</taxon>
        <taxon>Nematoda</taxon>
        <taxon>Chromadorea</taxon>
        <taxon>Rhabditida</taxon>
        <taxon>Tylenchina</taxon>
        <taxon>Panagrolaimomorpha</taxon>
        <taxon>Strongyloidoidea</taxon>
        <taxon>Strongyloididae</taxon>
        <taxon>Strongyloides</taxon>
    </lineage>
</organism>
<dbReference type="WBParaSite" id="TCONS_00004497.p1">
    <property type="protein sequence ID" value="TCONS_00004497.p1"/>
    <property type="gene ID" value="XLOC_002034"/>
</dbReference>
<feature type="transmembrane region" description="Helical" evidence="1">
    <location>
        <begin position="981"/>
        <end position="1005"/>
    </location>
</feature>
<feature type="transmembrane region" description="Helical" evidence="1">
    <location>
        <begin position="1553"/>
        <end position="1572"/>
    </location>
</feature>
<feature type="transmembrane region" description="Helical" evidence="1">
    <location>
        <begin position="543"/>
        <end position="563"/>
    </location>
</feature>
<feature type="transmembrane region" description="Helical" evidence="1">
    <location>
        <begin position="106"/>
        <end position="125"/>
    </location>
</feature>
<proteinExistence type="predicted"/>
<feature type="transmembrane region" description="Helical" evidence="1">
    <location>
        <begin position="407"/>
        <end position="432"/>
    </location>
</feature>
<feature type="transmembrane region" description="Helical" evidence="1">
    <location>
        <begin position="503"/>
        <end position="523"/>
    </location>
</feature>
<feature type="transmembrane region" description="Helical" evidence="1">
    <location>
        <begin position="1098"/>
        <end position="1116"/>
    </location>
</feature>
<sequence length="1970" mass="233254">NMDHKLDESSVEDFSFNDKLINILVGVLYMLTSIISMILQIIIFLAFKKNPQILKNISYKIMSHIGYCNFLQQINFFLTSISIILLYDKIPILIEEIGGAICQMTFLMTIFFIVLLTLNCFDVFYQEKFFPSINREKFFNNGIKGCYVWGIFIFSLYLIPPFSMEYSYYEIGYNFRGESKIYLIAWEFENKVVLIFLTFSFFIYIMIVVKIHNLKRQQKSSIKSSFSIRDINFLIQAFLNFIIYVFIELLWEFGEEIFSDNRYIYISINYFFALTFSSNTFLCILIIREVREIIKKMFCHTNKEKISKLANKFKVVNETSFHETPLTESEVTINLYISIFIFILSNISILFQSIVLYIFMRKPTILENIAYKIQMNIGVCILIQEIIYMISGISGILNKKLSYIPDLILGGFMQGCFLSMISFISLLTLNAFDVFYNRRFFSNINREKFFKYCLYGCYIWGVVVLIFYSIPTFSLTFSLTTLGYHYRGDTEDYIIGFEIENKFVISFLTISFFIYICIIIKIFKNRRLNYGIASQKSFYWSDVKFVIQTISNFIFFVVIEFLWEYEEIILPDSRYSQIAINILLIINNSNNTILIIIMISDIKKEMKNLFLCKKNHKITIIRNQSNFKMSVLYLEKKNFNNLLTEEDIQINRYICLSIFSICIFSTIVQILTLYFFLKKRELLKNIPHKLQMSIGICLLVQQTSYITSSLAGIFNIKFYSIFDVIFGALIIGALFTIISLIFLLTLNAFDVFYKKKFFINICREKFFKYGNIICFIWGGIITIFYTLPKFSLRYSLYYLGFEFQKDNNNTNFGLEFESKFIITFLSFSFVIYISIIFKICKMRRLNKKSKSVTFIWSDVKFIVYTLFNFFFYILCEFLWQSGQYFLPDSRYTKISINATFRINSCINILIITFMIAEIRKEIISLLFCYNGNKTMLFKYYNSLWLPRFSIKILYKLNVTQSYNENTDYKIPLTESEVTINVYISIFVFILNNISMLFQSIVLYIFLRKPTILENIAYKIQMNIGICILIQEIIYMISGISGILNKKLSYIPDLILGGFMQGCFLSMISFISLLTLNAFDVFYDRRLFPNINRENFFKYCLYGCYIWGVIVIIFYSIPNFSLTFSLTTLSYRYRADTEDFIIGFEIENKFVISFLTISFFIYICIIVKIFKNRRLNYGIASQKSFYWSDVKFVIQTISNFIFFVVIEFLWKYEEALLSDSRYSKIAINILLILNNSNNTILITIMISDIKKEIKNLFLCKKKHKITIVRNQDCHNYIIFINMNSTTTNKNLLDLNDFLTEEDVKINRYICIFIFLTNLFSIIVQLLTFYLILKKRQLLKNTSHKLQISIGICLLIQEIAYITGSLAGIFNFRIHIIPDVILGALLEGALFTIISLIFLLTLNAFDVFYKKKFFINICRKKFFKYGNIICFIWGGIITIFYTLPKFSLRYSLYYLGYEFQKDNDSNNFGIEFESKFIITFLSFSFLIYISIIIKICKMRRWNKKSKKATFIWSDVKFIVYTLFNFFFYILCEFLWQSGQYFLPDSRYTGISINTFFRMNSCINILIITFMIVDIKKEITSLLFRNNENKTTLLSIKKKTIVLHLNKFIETICYYNIIINNTNTNFFQVSKIIFKSILNKLCFINRVCFQKLNFYFCNQIIIKCLAKKNYEIVLSDKEITINKYICALFFTVSSTSIFLQSLLLYIFIKKRKLLENVASKIQFCICLNALIQQLVFIITSSFSFFNITLPHIIYVILGGFVQGTFISIVAFIFLLTLNAFDIFYKQKILSSINREIFFKYGLYLCCIWEVAITIFYMIPGYSFDYSLYDLGFQYDSNFDENFIGWEIENKFVIIFLSISFIIYIFIIIKIFKTRKISQQNKNSTFRWTDVKFIIQAFSNFFVYFLIELLWEYEYLLPQSRYTFISINFLYTFNNLSNTILTILMISQLRKEIKLIFVSKYISKNKITTAGNKI</sequence>
<feature type="transmembrane region" description="Helical" evidence="1">
    <location>
        <begin position="1474"/>
        <end position="1494"/>
    </location>
</feature>
<feature type="transmembrane region" description="Helical" evidence="1">
    <location>
        <begin position="766"/>
        <end position="787"/>
    </location>
</feature>
<feature type="transmembrane region" description="Helical" evidence="1">
    <location>
        <begin position="1797"/>
        <end position="1815"/>
    </location>
</feature>
<feature type="transmembrane region" description="Helical" evidence="1">
    <location>
        <begin position="1055"/>
        <end position="1078"/>
    </location>
</feature>
<feature type="transmembrane region" description="Helical" evidence="1">
    <location>
        <begin position="20"/>
        <end position="47"/>
    </location>
</feature>
<feature type="transmembrane region" description="Helical" evidence="1">
    <location>
        <begin position="861"/>
        <end position="879"/>
    </location>
</feature>
<feature type="transmembrane region" description="Helical" evidence="1">
    <location>
        <begin position="231"/>
        <end position="251"/>
    </location>
</feature>
<dbReference type="Gene3D" id="1.20.1070.10">
    <property type="entry name" value="Rhodopsin 7-helix transmembrane proteins"/>
    <property type="match status" value="2"/>
</dbReference>
<accession>A0AAF5CZP5</accession>
<feature type="transmembrane region" description="Helical" evidence="1">
    <location>
        <begin position="724"/>
        <end position="746"/>
    </location>
</feature>